<dbReference type="Gene3D" id="3.30.565.10">
    <property type="entry name" value="Histidine kinase-like ATPase, C-terminal domain"/>
    <property type="match status" value="1"/>
</dbReference>
<dbReference type="SUPFAM" id="SSF55785">
    <property type="entry name" value="PYP-like sensor domain (PAS domain)"/>
    <property type="match status" value="1"/>
</dbReference>
<feature type="domain" description="Histidine kinase" evidence="10">
    <location>
        <begin position="338"/>
        <end position="554"/>
    </location>
</feature>
<reference evidence="13" key="1">
    <citation type="journal article" date="2004" name="Environ. Microbiol.">
        <title>The genome of Desulfotalea psychrophila, a sulfate-reducing bacterium from permanently cold Arctic sediments.</title>
        <authorList>
            <person name="Rabus R."/>
            <person name="Ruepp A."/>
            <person name="Frickey T."/>
            <person name="Rattei T."/>
            <person name="Fartmann B."/>
            <person name="Stark M."/>
            <person name="Bauer M."/>
            <person name="Zibat A."/>
            <person name="Lombardot T."/>
            <person name="Becker I."/>
            <person name="Amann J."/>
            <person name="Gellner K."/>
            <person name="Teeling H."/>
            <person name="Leuschner W.D."/>
            <person name="Gloeckner F.-O."/>
            <person name="Lupas A.N."/>
            <person name="Amann R."/>
            <person name="Klenk H.-P."/>
        </authorList>
    </citation>
    <scope>NUCLEOTIDE SEQUENCE [LARGE SCALE GENOMIC DNA]</scope>
    <source>
        <strain evidence="13">DSM 12343 / LSv54</strain>
    </source>
</reference>
<dbReference type="CDD" id="cd00075">
    <property type="entry name" value="HATPase"/>
    <property type="match status" value="1"/>
</dbReference>
<feature type="transmembrane region" description="Helical" evidence="9">
    <location>
        <begin position="20"/>
        <end position="37"/>
    </location>
</feature>
<keyword evidence="3" id="KW-0597">Phosphoprotein</keyword>
<evidence type="ECO:0000256" key="3">
    <source>
        <dbReference type="ARBA" id="ARBA00022553"/>
    </source>
</evidence>
<dbReference type="Pfam" id="PF00989">
    <property type="entry name" value="PAS"/>
    <property type="match status" value="1"/>
</dbReference>
<dbReference type="InterPro" id="IPR004358">
    <property type="entry name" value="Sig_transdc_His_kin-like_C"/>
</dbReference>
<dbReference type="InterPro" id="IPR003661">
    <property type="entry name" value="HisK_dim/P_dom"/>
</dbReference>
<dbReference type="InterPro" id="IPR013767">
    <property type="entry name" value="PAS_fold"/>
</dbReference>
<feature type="transmembrane region" description="Helical" evidence="9">
    <location>
        <begin position="49"/>
        <end position="67"/>
    </location>
</feature>
<feature type="transmembrane region" description="Helical" evidence="9">
    <location>
        <begin position="79"/>
        <end position="98"/>
    </location>
</feature>
<evidence type="ECO:0000256" key="9">
    <source>
        <dbReference type="SAM" id="Phobius"/>
    </source>
</evidence>
<dbReference type="KEGG" id="dps:DP2722"/>
<dbReference type="SMART" id="SM00091">
    <property type="entry name" value="PAS"/>
    <property type="match status" value="1"/>
</dbReference>
<dbReference type="GO" id="GO:0005524">
    <property type="term" value="F:ATP binding"/>
    <property type="evidence" value="ECO:0007669"/>
    <property type="project" value="UniProtKB-KW"/>
</dbReference>
<dbReference type="InterPro" id="IPR003594">
    <property type="entry name" value="HATPase_dom"/>
</dbReference>
<dbReference type="eggNOG" id="COG5000">
    <property type="taxonomic scope" value="Bacteria"/>
</dbReference>
<dbReference type="NCBIfam" id="TIGR00229">
    <property type="entry name" value="sensory_box"/>
    <property type="match status" value="1"/>
</dbReference>
<dbReference type="InterPro" id="IPR005467">
    <property type="entry name" value="His_kinase_dom"/>
</dbReference>
<keyword evidence="8" id="KW-0902">Two-component regulatory system</keyword>
<dbReference type="Gene3D" id="3.30.450.20">
    <property type="entry name" value="PAS domain"/>
    <property type="match status" value="1"/>
</dbReference>
<name>Q6AJM9_DESPS</name>
<dbReference type="CDD" id="cd00082">
    <property type="entry name" value="HisKA"/>
    <property type="match status" value="1"/>
</dbReference>
<evidence type="ECO:0000313" key="13">
    <source>
        <dbReference type="Proteomes" id="UP000000602"/>
    </source>
</evidence>
<evidence type="ECO:0000256" key="5">
    <source>
        <dbReference type="ARBA" id="ARBA00022741"/>
    </source>
</evidence>
<accession>Q6AJM9</accession>
<feature type="transmembrane region" description="Helical" evidence="9">
    <location>
        <begin position="172"/>
        <end position="189"/>
    </location>
</feature>
<keyword evidence="9" id="KW-1133">Transmembrane helix</keyword>
<dbReference type="GO" id="GO:0006355">
    <property type="term" value="P:regulation of DNA-templated transcription"/>
    <property type="evidence" value="ECO:0007669"/>
    <property type="project" value="InterPro"/>
</dbReference>
<dbReference type="SUPFAM" id="SSF47384">
    <property type="entry name" value="Homodimeric domain of signal transducing histidine kinase"/>
    <property type="match status" value="1"/>
</dbReference>
<evidence type="ECO:0000256" key="6">
    <source>
        <dbReference type="ARBA" id="ARBA00022777"/>
    </source>
</evidence>
<gene>
    <name evidence="12" type="ordered locus">DP2722</name>
</gene>
<dbReference type="OrthoDB" id="9773941at2"/>
<evidence type="ECO:0000259" key="11">
    <source>
        <dbReference type="PROSITE" id="PS50112"/>
    </source>
</evidence>
<feature type="transmembrane region" description="Helical" evidence="9">
    <location>
        <begin position="104"/>
        <end position="123"/>
    </location>
</feature>
<dbReference type="InterPro" id="IPR035965">
    <property type="entry name" value="PAS-like_dom_sf"/>
</dbReference>
<keyword evidence="13" id="KW-1185">Reference proteome</keyword>
<keyword evidence="9" id="KW-0472">Membrane</keyword>
<dbReference type="EMBL" id="CR522870">
    <property type="protein sequence ID" value="CAG37451.1"/>
    <property type="molecule type" value="Genomic_DNA"/>
</dbReference>
<evidence type="ECO:0000256" key="8">
    <source>
        <dbReference type="ARBA" id="ARBA00023012"/>
    </source>
</evidence>
<dbReference type="EC" id="2.7.13.3" evidence="2"/>
<dbReference type="PANTHER" id="PTHR43065">
    <property type="entry name" value="SENSOR HISTIDINE KINASE"/>
    <property type="match status" value="1"/>
</dbReference>
<dbReference type="PROSITE" id="PS50112">
    <property type="entry name" value="PAS"/>
    <property type="match status" value="1"/>
</dbReference>
<dbReference type="SMART" id="SM00387">
    <property type="entry name" value="HATPase_c"/>
    <property type="match status" value="1"/>
</dbReference>
<evidence type="ECO:0000259" key="10">
    <source>
        <dbReference type="PROSITE" id="PS50109"/>
    </source>
</evidence>
<keyword evidence="5" id="KW-0547">Nucleotide-binding</keyword>
<organism evidence="12 13">
    <name type="scientific">Desulfotalea psychrophila (strain LSv54 / DSM 12343)</name>
    <dbReference type="NCBI Taxonomy" id="177439"/>
    <lineage>
        <taxon>Bacteria</taxon>
        <taxon>Pseudomonadati</taxon>
        <taxon>Thermodesulfobacteriota</taxon>
        <taxon>Desulfobulbia</taxon>
        <taxon>Desulfobulbales</taxon>
        <taxon>Desulfocapsaceae</taxon>
        <taxon>Desulfotalea</taxon>
    </lineage>
</organism>
<dbReference type="RefSeq" id="WP_011189963.1">
    <property type="nucleotide sequence ID" value="NC_006138.1"/>
</dbReference>
<feature type="transmembrane region" description="Helical" evidence="9">
    <location>
        <begin position="130"/>
        <end position="152"/>
    </location>
</feature>
<dbReference type="SMART" id="SM00388">
    <property type="entry name" value="HisKA"/>
    <property type="match status" value="1"/>
</dbReference>
<dbReference type="CDD" id="cd00130">
    <property type="entry name" value="PAS"/>
    <property type="match status" value="1"/>
</dbReference>
<dbReference type="PROSITE" id="PS50109">
    <property type="entry name" value="HIS_KIN"/>
    <property type="match status" value="1"/>
</dbReference>
<comment type="catalytic activity">
    <reaction evidence="1">
        <text>ATP + protein L-histidine = ADP + protein N-phospho-L-histidine.</text>
        <dbReference type="EC" id="2.7.13.3"/>
    </reaction>
</comment>
<dbReference type="Pfam" id="PF00512">
    <property type="entry name" value="HisKA"/>
    <property type="match status" value="1"/>
</dbReference>
<protein>
    <recommendedName>
        <fullName evidence="2">histidine kinase</fullName>
        <ecNumber evidence="2">2.7.13.3</ecNumber>
    </recommendedName>
</protein>
<dbReference type="InterPro" id="IPR036097">
    <property type="entry name" value="HisK_dim/P_sf"/>
</dbReference>
<proteinExistence type="predicted"/>
<keyword evidence="4" id="KW-0808">Transferase</keyword>
<keyword evidence="9" id="KW-0812">Transmembrane</keyword>
<dbReference type="STRING" id="177439.DP2722"/>
<dbReference type="GO" id="GO:0000155">
    <property type="term" value="F:phosphorelay sensor kinase activity"/>
    <property type="evidence" value="ECO:0007669"/>
    <property type="project" value="InterPro"/>
</dbReference>
<dbReference type="Proteomes" id="UP000000602">
    <property type="component" value="Chromosome"/>
</dbReference>
<evidence type="ECO:0000256" key="4">
    <source>
        <dbReference type="ARBA" id="ARBA00022679"/>
    </source>
</evidence>
<feature type="domain" description="PAS" evidence="11">
    <location>
        <begin position="208"/>
        <end position="256"/>
    </location>
</feature>
<dbReference type="SUPFAM" id="SSF55874">
    <property type="entry name" value="ATPase domain of HSP90 chaperone/DNA topoisomerase II/histidine kinase"/>
    <property type="match status" value="1"/>
</dbReference>
<keyword evidence="6 12" id="KW-0418">Kinase</keyword>
<keyword evidence="7" id="KW-0067">ATP-binding</keyword>
<evidence type="ECO:0000256" key="1">
    <source>
        <dbReference type="ARBA" id="ARBA00000085"/>
    </source>
</evidence>
<sequence>MTSQSLTVKYFAAKQLQWVLLLRAVLYSFLLAINFFLQSKAETITMPYPLALLLLGAVYSSSIYYGKNLENFTIIPQRFILGQVSFDILFASILIYFTGASYSTFSSVFFFPIIAGALLLPGIRSLAPAAAATFSYTIILLLEAIGIVPAYFYHFSLFTSKTAITMLNQFSTHGLTFFLAGSLNMLLALRLQKTETALSDSEETLESLSHLYKQIFDNVSTGIITINPRGSITSANNSSLKILGKKAAQVSGKNIFTVLPEIDLTPGKQRKSFDYPMGENLLRIGYSAMFLENSTDAEKSREEKDKIITFRDITEVERLEKQLRQAEKLAAIGTMSASIAHEFRNPLTAISGSAQILEEDLINQAGETTISYELCAIILRESDRLLETISNFLIFAKPEHSEYNWFSLKKCVKEILASNRTNPLWPESCLIEVKIEQQLDLWADKNQIQTTLNHLLDNALCFCPRGKEKIRIEAHEYSIGAGKFVQINIGDNGTGVASAEMRKIFEPFYTTRADGTGLGLSIVHQYVSAHKGRVAVGKSPLGGAEFQVSLPLPEPPE</sequence>
<evidence type="ECO:0000256" key="7">
    <source>
        <dbReference type="ARBA" id="ARBA00022840"/>
    </source>
</evidence>
<dbReference type="Gene3D" id="1.10.287.130">
    <property type="match status" value="1"/>
</dbReference>
<dbReference type="PRINTS" id="PR00344">
    <property type="entry name" value="BCTRLSENSOR"/>
</dbReference>
<dbReference type="InterPro" id="IPR036890">
    <property type="entry name" value="HATPase_C_sf"/>
</dbReference>
<dbReference type="AlphaFoldDB" id="Q6AJM9"/>
<evidence type="ECO:0000313" key="12">
    <source>
        <dbReference type="EMBL" id="CAG37451.1"/>
    </source>
</evidence>
<evidence type="ECO:0000256" key="2">
    <source>
        <dbReference type="ARBA" id="ARBA00012438"/>
    </source>
</evidence>
<dbReference type="InterPro" id="IPR000014">
    <property type="entry name" value="PAS"/>
</dbReference>
<dbReference type="HOGENOM" id="CLU_000445_114_39_7"/>
<dbReference type="Pfam" id="PF02518">
    <property type="entry name" value="HATPase_c"/>
    <property type="match status" value="1"/>
</dbReference>
<dbReference type="PANTHER" id="PTHR43065:SF10">
    <property type="entry name" value="PEROXIDE STRESS-ACTIVATED HISTIDINE KINASE MAK3"/>
    <property type="match status" value="1"/>
</dbReference>